<feature type="domain" description="N-acetyltransferase" evidence="3">
    <location>
        <begin position="36"/>
        <end position="181"/>
    </location>
</feature>
<keyword evidence="1" id="KW-0808">Transferase</keyword>
<dbReference type="InterPro" id="IPR000182">
    <property type="entry name" value="GNAT_dom"/>
</dbReference>
<dbReference type="PROSITE" id="PS51186">
    <property type="entry name" value="GNAT"/>
    <property type="match status" value="1"/>
</dbReference>
<sequence length="186" mass="21569">MTDSAGPLTTVTLLEMHRPPERYPPIPMGPHQLALLRCRDMPLHFYRYIYDRVGRDWHWTAALFLDDEQLARRLKAPDREFHVLYMDGAPAGFFELHRFDRKECRLLLFGLMPHAIGRGLSRWFLGCAIRAAWEGGPRVVSVETCTLDHPAALPLYQKMGFVPVRRSETYGMPISDEKRAEVLLHR</sequence>
<evidence type="ECO:0000256" key="1">
    <source>
        <dbReference type="ARBA" id="ARBA00022679"/>
    </source>
</evidence>
<organism evidence="4 5">
    <name type="scientific">Nitratireductor aestuarii</name>
    <dbReference type="NCBI Taxonomy" id="1735103"/>
    <lineage>
        <taxon>Bacteria</taxon>
        <taxon>Pseudomonadati</taxon>
        <taxon>Pseudomonadota</taxon>
        <taxon>Alphaproteobacteria</taxon>
        <taxon>Hyphomicrobiales</taxon>
        <taxon>Phyllobacteriaceae</taxon>
        <taxon>Nitratireductor</taxon>
    </lineage>
</organism>
<dbReference type="RefSeq" id="WP_188722902.1">
    <property type="nucleotide sequence ID" value="NZ_BMIF01000023.1"/>
</dbReference>
<dbReference type="SUPFAM" id="SSF55729">
    <property type="entry name" value="Acyl-CoA N-acyltransferases (Nat)"/>
    <property type="match status" value="1"/>
</dbReference>
<accession>A0A916S5F4</accession>
<comment type="caution">
    <text evidence="4">The sequence shown here is derived from an EMBL/GenBank/DDBJ whole genome shotgun (WGS) entry which is preliminary data.</text>
</comment>
<dbReference type="PANTHER" id="PTHR43877">
    <property type="entry name" value="AMINOALKYLPHOSPHONATE N-ACETYLTRANSFERASE-RELATED-RELATED"/>
    <property type="match status" value="1"/>
</dbReference>
<proteinExistence type="predicted"/>
<protein>
    <submittedName>
        <fullName evidence="4">N-acetyltransferase</fullName>
    </submittedName>
</protein>
<dbReference type="Proteomes" id="UP000636264">
    <property type="component" value="Unassembled WGS sequence"/>
</dbReference>
<dbReference type="InterPro" id="IPR016181">
    <property type="entry name" value="Acyl_CoA_acyltransferase"/>
</dbReference>
<dbReference type="PANTHER" id="PTHR43877:SF2">
    <property type="entry name" value="AMINOALKYLPHOSPHONATE N-ACETYLTRANSFERASE-RELATED"/>
    <property type="match status" value="1"/>
</dbReference>
<keyword evidence="2" id="KW-0012">Acyltransferase</keyword>
<gene>
    <name evidence="4" type="ORF">GCM10011385_40200</name>
</gene>
<dbReference type="EMBL" id="BMIF01000023">
    <property type="protein sequence ID" value="GGA81934.1"/>
    <property type="molecule type" value="Genomic_DNA"/>
</dbReference>
<evidence type="ECO:0000259" key="3">
    <source>
        <dbReference type="PROSITE" id="PS51186"/>
    </source>
</evidence>
<evidence type="ECO:0000313" key="5">
    <source>
        <dbReference type="Proteomes" id="UP000636264"/>
    </source>
</evidence>
<dbReference type="GO" id="GO:0016747">
    <property type="term" value="F:acyltransferase activity, transferring groups other than amino-acyl groups"/>
    <property type="evidence" value="ECO:0007669"/>
    <property type="project" value="InterPro"/>
</dbReference>
<evidence type="ECO:0000313" key="4">
    <source>
        <dbReference type="EMBL" id="GGA81934.1"/>
    </source>
</evidence>
<keyword evidence="5" id="KW-1185">Reference proteome</keyword>
<name>A0A916S5F4_9HYPH</name>
<reference evidence="4" key="2">
    <citation type="submission" date="2020-09" db="EMBL/GenBank/DDBJ databases">
        <authorList>
            <person name="Sun Q."/>
            <person name="Zhou Y."/>
        </authorList>
    </citation>
    <scope>NUCLEOTIDE SEQUENCE</scope>
    <source>
        <strain evidence="4">CGMCC 1.15320</strain>
    </source>
</reference>
<dbReference type="Gene3D" id="3.40.630.30">
    <property type="match status" value="1"/>
</dbReference>
<dbReference type="InterPro" id="IPR050832">
    <property type="entry name" value="Bact_Acetyltransf"/>
</dbReference>
<reference evidence="4" key="1">
    <citation type="journal article" date="2014" name="Int. J. Syst. Evol. Microbiol.">
        <title>Complete genome sequence of Corynebacterium casei LMG S-19264T (=DSM 44701T), isolated from a smear-ripened cheese.</title>
        <authorList>
            <consortium name="US DOE Joint Genome Institute (JGI-PGF)"/>
            <person name="Walter F."/>
            <person name="Albersmeier A."/>
            <person name="Kalinowski J."/>
            <person name="Ruckert C."/>
        </authorList>
    </citation>
    <scope>NUCLEOTIDE SEQUENCE</scope>
    <source>
        <strain evidence="4">CGMCC 1.15320</strain>
    </source>
</reference>
<evidence type="ECO:0000256" key="2">
    <source>
        <dbReference type="ARBA" id="ARBA00023315"/>
    </source>
</evidence>
<dbReference type="Pfam" id="PF00583">
    <property type="entry name" value="Acetyltransf_1"/>
    <property type="match status" value="1"/>
</dbReference>
<dbReference type="AlphaFoldDB" id="A0A916S5F4"/>